<evidence type="ECO:0000256" key="3">
    <source>
        <dbReference type="SAM" id="SignalP"/>
    </source>
</evidence>
<name>A0ABP7N1V9_9GAMM</name>
<feature type="domain" description="Solute-binding protein family 3/N-terminal" evidence="4">
    <location>
        <begin position="20"/>
        <end position="241"/>
    </location>
</feature>
<feature type="chain" id="PRO_5046068484" evidence="3">
    <location>
        <begin position="20"/>
        <end position="242"/>
    </location>
</feature>
<gene>
    <name evidence="5" type="ORF">GCM10022277_32790</name>
</gene>
<dbReference type="SUPFAM" id="SSF53850">
    <property type="entry name" value="Periplasmic binding protein-like II"/>
    <property type="match status" value="1"/>
</dbReference>
<comment type="similarity">
    <text evidence="1">Belongs to the bacterial solute-binding protein 3 family.</text>
</comment>
<organism evidence="5 6">
    <name type="scientific">Litoribacillus peritrichatus</name>
    <dbReference type="NCBI Taxonomy" id="718191"/>
    <lineage>
        <taxon>Bacteria</taxon>
        <taxon>Pseudomonadati</taxon>
        <taxon>Pseudomonadota</taxon>
        <taxon>Gammaproteobacteria</taxon>
        <taxon>Oceanospirillales</taxon>
        <taxon>Oceanospirillaceae</taxon>
        <taxon>Litoribacillus</taxon>
    </lineage>
</organism>
<dbReference type="Pfam" id="PF00497">
    <property type="entry name" value="SBP_bac_3"/>
    <property type="match status" value="1"/>
</dbReference>
<feature type="signal peptide" evidence="3">
    <location>
        <begin position="1"/>
        <end position="19"/>
    </location>
</feature>
<proteinExistence type="inferred from homology"/>
<evidence type="ECO:0000259" key="4">
    <source>
        <dbReference type="SMART" id="SM00062"/>
    </source>
</evidence>
<reference evidence="6" key="1">
    <citation type="journal article" date="2019" name="Int. J. Syst. Evol. Microbiol.">
        <title>The Global Catalogue of Microorganisms (GCM) 10K type strain sequencing project: providing services to taxonomists for standard genome sequencing and annotation.</title>
        <authorList>
            <consortium name="The Broad Institute Genomics Platform"/>
            <consortium name="The Broad Institute Genome Sequencing Center for Infectious Disease"/>
            <person name="Wu L."/>
            <person name="Ma J."/>
        </authorList>
    </citation>
    <scope>NUCLEOTIDE SEQUENCE [LARGE SCALE GENOMIC DNA]</scope>
    <source>
        <strain evidence="6">JCM 17551</strain>
    </source>
</reference>
<dbReference type="Gene3D" id="3.40.190.10">
    <property type="entry name" value="Periplasmic binding protein-like II"/>
    <property type="match status" value="2"/>
</dbReference>
<dbReference type="PANTHER" id="PTHR35936:SF25">
    <property type="entry name" value="ABC TRANSPORTER SUBSTRATE-BINDING PROTEIN"/>
    <property type="match status" value="1"/>
</dbReference>
<dbReference type="SMART" id="SM00062">
    <property type="entry name" value="PBPb"/>
    <property type="match status" value="1"/>
</dbReference>
<dbReference type="EMBL" id="BAABBN010000012">
    <property type="protein sequence ID" value="GAA3933638.1"/>
    <property type="molecule type" value="Genomic_DNA"/>
</dbReference>
<evidence type="ECO:0000313" key="5">
    <source>
        <dbReference type="EMBL" id="GAA3933638.1"/>
    </source>
</evidence>
<dbReference type="PANTHER" id="PTHR35936">
    <property type="entry name" value="MEMBRANE-BOUND LYTIC MUREIN TRANSGLYCOSYLASE F"/>
    <property type="match status" value="1"/>
</dbReference>
<keyword evidence="2 3" id="KW-0732">Signal</keyword>
<keyword evidence="6" id="KW-1185">Reference proteome</keyword>
<evidence type="ECO:0000256" key="2">
    <source>
        <dbReference type="ARBA" id="ARBA00022729"/>
    </source>
</evidence>
<dbReference type="PROSITE" id="PS51257">
    <property type="entry name" value="PROKAR_LIPOPROTEIN"/>
    <property type="match status" value="1"/>
</dbReference>
<dbReference type="Proteomes" id="UP001501565">
    <property type="component" value="Unassembled WGS sequence"/>
</dbReference>
<dbReference type="InterPro" id="IPR001638">
    <property type="entry name" value="Solute-binding_3/MltF_N"/>
</dbReference>
<protein>
    <submittedName>
        <fullName evidence="5">Transporter substrate-binding domain-containing protein</fullName>
    </submittedName>
</protein>
<comment type="caution">
    <text evidence="5">The sequence shown here is derived from an EMBL/GenBank/DDBJ whole genome shotgun (WGS) entry which is preliminary data.</text>
</comment>
<evidence type="ECO:0000256" key="1">
    <source>
        <dbReference type="ARBA" id="ARBA00010333"/>
    </source>
</evidence>
<evidence type="ECO:0000313" key="6">
    <source>
        <dbReference type="Proteomes" id="UP001501565"/>
    </source>
</evidence>
<sequence>MSRCISILFGILFSVSCLAETFVAAGDPWPPFLDPDKPNQGIALEITRAALKTQGHELQMQFMPWARAINEVKEADSDILVGTWYTEERTKFLMYSDPYLENQIKFIKRKNDDFEYSGLDSLTGKNIGVVRGYGYGDAFLTATNFKRPESKNLISNIKKLIAGRIDLTLEDEVVARDILKRTASQLLNKIEFTSDSLSSNKLHITVGLSNSRKEEIISAFNKGLKEIKANGTYDALLKQYGF</sequence>
<accession>A0ABP7N1V9</accession>
<dbReference type="RefSeq" id="WP_344799671.1">
    <property type="nucleotide sequence ID" value="NZ_BAABBN010000012.1"/>
</dbReference>